<sequence length="504" mass="53696">MAHSVERTDIAVIKAAELVAREAGMATIVPVILSGGAGTRLWPLSRRNEPKQFQPLGGDHTLFQDTLLRYAAPCFGAPMIIANACQEAILRRDIETISALGLPDPTLVLEPAIRSTAAPIACAALMLAERGEEDTLMLVSPSDHKVKRPAELYEAVAGSLAFVRSGSIALFGIAPTRPETGFGYIHVGPMEHGIVRRVEAFVEKPDLPTAEAYLRSNAYLWNSGMFMFSARTILDEFRRFAPEILGVAQNAVGEANHKRGSVTLGAAFKSAPAVPIDVAVMERSDRLGVVPASFGWSDLGTFHALWQEGEKDARGNVVSGNAMLENVSGSYVRAQSRIVCVYGLDDVCVVETPDAILVGPHADSAPIKTFVETLTKAGEPAVLKHMARDLSSDGDVVRLEIEPFQAAPVPTFSQFENRLIMVVSGSLSLVSYNGTTRLAAGEAAHLMLSDPTVLRNDGSLAASAVVFKLKHIREIGLEGAPHLGSPGSGFDARAALPAYPALDG</sequence>
<dbReference type="CDD" id="cd02509">
    <property type="entry name" value="GDP-M1P_Guanylyltransferase"/>
    <property type="match status" value="1"/>
</dbReference>
<gene>
    <name evidence="2" type="ORF">U0C82_06535</name>
</gene>
<comment type="caution">
    <text evidence="2">The sequence shown here is derived from an EMBL/GenBank/DDBJ whole genome shotgun (WGS) entry which is preliminary data.</text>
</comment>
<protein>
    <submittedName>
        <fullName evidence="2">Mannose-1-phosphate guanylyltransferase</fullName>
    </submittedName>
</protein>
<proteinExistence type="predicted"/>
<dbReference type="Gene3D" id="3.90.550.10">
    <property type="entry name" value="Spore Coat Polysaccharide Biosynthesis Protein SpsA, Chain A"/>
    <property type="match status" value="1"/>
</dbReference>
<dbReference type="InterPro" id="IPR029044">
    <property type="entry name" value="Nucleotide-diphossugar_trans"/>
</dbReference>
<dbReference type="PANTHER" id="PTHR46390:SF1">
    <property type="entry name" value="MANNOSE-1-PHOSPHATE GUANYLYLTRANSFERASE"/>
    <property type="match status" value="1"/>
</dbReference>
<dbReference type="InterPro" id="IPR049577">
    <property type="entry name" value="GMPP_N"/>
</dbReference>
<keyword evidence="2" id="KW-0548">Nucleotidyltransferase</keyword>
<reference evidence="2 3" key="1">
    <citation type="submission" date="2023-12" db="EMBL/GenBank/DDBJ databases">
        <title>Description of Novel Strain Fulvimarina sp. 2208YS6-2-32 isolated from Uroteuthis (Photololigo) edulis.</title>
        <authorList>
            <person name="Park J.-S."/>
        </authorList>
    </citation>
    <scope>NUCLEOTIDE SEQUENCE [LARGE SCALE GENOMIC DNA]</scope>
    <source>
        <strain evidence="2 3">2208YS6-2-32</strain>
    </source>
</reference>
<keyword evidence="3" id="KW-1185">Reference proteome</keyword>
<evidence type="ECO:0000313" key="2">
    <source>
        <dbReference type="EMBL" id="MDY8108801.1"/>
    </source>
</evidence>
<organism evidence="2 3">
    <name type="scientific">Fulvimarina uroteuthidis</name>
    <dbReference type="NCBI Taxonomy" id="3098149"/>
    <lineage>
        <taxon>Bacteria</taxon>
        <taxon>Pseudomonadati</taxon>
        <taxon>Pseudomonadota</taxon>
        <taxon>Alphaproteobacteria</taxon>
        <taxon>Hyphomicrobiales</taxon>
        <taxon>Aurantimonadaceae</taxon>
        <taxon>Fulvimarina</taxon>
    </lineage>
</organism>
<dbReference type="SUPFAM" id="SSF53448">
    <property type="entry name" value="Nucleotide-diphospho-sugar transferases"/>
    <property type="match status" value="1"/>
</dbReference>
<evidence type="ECO:0000313" key="3">
    <source>
        <dbReference type="Proteomes" id="UP001294412"/>
    </source>
</evidence>
<dbReference type="SUPFAM" id="SSF51182">
    <property type="entry name" value="RmlC-like cupins"/>
    <property type="match status" value="1"/>
</dbReference>
<dbReference type="Pfam" id="PF00483">
    <property type="entry name" value="NTP_transferase"/>
    <property type="match status" value="1"/>
</dbReference>
<dbReference type="InterPro" id="IPR011051">
    <property type="entry name" value="RmlC_Cupin_sf"/>
</dbReference>
<keyword evidence="2" id="KW-0808">Transferase</keyword>
<dbReference type="PANTHER" id="PTHR46390">
    <property type="entry name" value="MANNOSE-1-PHOSPHATE GUANYLYLTRANSFERASE"/>
    <property type="match status" value="1"/>
</dbReference>
<evidence type="ECO:0000259" key="1">
    <source>
        <dbReference type="Pfam" id="PF00483"/>
    </source>
</evidence>
<accession>A0ABU5I3Q0</accession>
<dbReference type="Proteomes" id="UP001294412">
    <property type="component" value="Unassembled WGS sequence"/>
</dbReference>
<dbReference type="InterPro" id="IPR051161">
    <property type="entry name" value="Mannose-6P_isomerase_type2"/>
</dbReference>
<dbReference type="GO" id="GO:0016779">
    <property type="term" value="F:nucleotidyltransferase activity"/>
    <property type="evidence" value="ECO:0007669"/>
    <property type="project" value="UniProtKB-KW"/>
</dbReference>
<feature type="domain" description="Nucleotidyl transferase" evidence="1">
    <location>
        <begin position="30"/>
        <end position="313"/>
    </location>
</feature>
<dbReference type="InterPro" id="IPR005835">
    <property type="entry name" value="NTP_transferase_dom"/>
</dbReference>
<name>A0ABU5I3Q0_9HYPH</name>
<dbReference type="RefSeq" id="WP_322186273.1">
    <property type="nucleotide sequence ID" value="NZ_JAXLPB010000002.1"/>
</dbReference>
<dbReference type="EMBL" id="JAXLPB010000002">
    <property type="protein sequence ID" value="MDY8108801.1"/>
    <property type="molecule type" value="Genomic_DNA"/>
</dbReference>